<dbReference type="Pfam" id="PF00652">
    <property type="entry name" value="Ricin_B_lectin"/>
    <property type="match status" value="1"/>
</dbReference>
<dbReference type="SUPFAM" id="SSF50370">
    <property type="entry name" value="Ricin B-like lectins"/>
    <property type="match status" value="1"/>
</dbReference>
<feature type="domain" description="Ricin B lectin" evidence="2">
    <location>
        <begin position="49"/>
        <end position="179"/>
    </location>
</feature>
<evidence type="ECO:0000256" key="1">
    <source>
        <dbReference type="SAM" id="MobiDB-lite"/>
    </source>
</evidence>
<organism evidence="3 4">
    <name type="scientific">Streptomyces scabichelini</name>
    <dbReference type="NCBI Taxonomy" id="2711217"/>
    <lineage>
        <taxon>Bacteria</taxon>
        <taxon>Bacillati</taxon>
        <taxon>Actinomycetota</taxon>
        <taxon>Actinomycetes</taxon>
        <taxon>Kitasatosporales</taxon>
        <taxon>Streptomycetaceae</taxon>
        <taxon>Streptomyces</taxon>
    </lineage>
</organism>
<feature type="compositionally biased region" description="Polar residues" evidence="1">
    <location>
        <begin position="1"/>
        <end position="10"/>
    </location>
</feature>
<comment type="caution">
    <text evidence="3">The sequence shown here is derived from an EMBL/GenBank/DDBJ whole genome shotgun (WGS) entry which is preliminary data.</text>
</comment>
<feature type="non-terminal residue" evidence="3">
    <location>
        <position position="1"/>
    </location>
</feature>
<proteinExistence type="predicted"/>
<evidence type="ECO:0000259" key="2">
    <source>
        <dbReference type="SMART" id="SM00458"/>
    </source>
</evidence>
<dbReference type="Proteomes" id="UP000472335">
    <property type="component" value="Unassembled WGS sequence"/>
</dbReference>
<feature type="compositionally biased region" description="Pro residues" evidence="1">
    <location>
        <begin position="23"/>
        <end position="47"/>
    </location>
</feature>
<dbReference type="AlphaFoldDB" id="A0A6G4VCX1"/>
<accession>A0A6G4VCX1</accession>
<keyword evidence="3" id="KW-0430">Lectin</keyword>
<dbReference type="GO" id="GO:0030246">
    <property type="term" value="F:carbohydrate binding"/>
    <property type="evidence" value="ECO:0007669"/>
    <property type="project" value="UniProtKB-KW"/>
</dbReference>
<dbReference type="Gene3D" id="2.80.10.50">
    <property type="match status" value="1"/>
</dbReference>
<gene>
    <name evidence="3" type="ORF">G5C60_30485</name>
</gene>
<keyword evidence="4" id="KW-1185">Reference proteome</keyword>
<dbReference type="InterPro" id="IPR000772">
    <property type="entry name" value="Ricin_B_lectin"/>
</dbReference>
<evidence type="ECO:0000313" key="3">
    <source>
        <dbReference type="EMBL" id="NGO11811.1"/>
    </source>
</evidence>
<protein>
    <submittedName>
        <fullName evidence="3">Ricin-type beta-trefoil lectin domain protein</fullName>
    </submittedName>
</protein>
<feature type="region of interest" description="Disordered" evidence="1">
    <location>
        <begin position="1"/>
        <end position="51"/>
    </location>
</feature>
<evidence type="ECO:0000313" key="4">
    <source>
        <dbReference type="Proteomes" id="UP000472335"/>
    </source>
</evidence>
<feature type="region of interest" description="Disordered" evidence="1">
    <location>
        <begin position="157"/>
        <end position="183"/>
    </location>
</feature>
<sequence length="183" mass="19123">SPSPSPSRTVESPGPTKSTRPASPSPTPTRTPSPTPTRTEPPGPQPPDGSYAQVVNVATNVCLDVENGDFDNGTDVIAADCSSSETQRWRVDTARGALQSYADPDFCLDSRDSVSDGLGIWDCDSLDSSNGENLQFTVDGTGVIRPAIAPDHALTLEGGDRLDLDPADGDDDDQRWKAGAGPA</sequence>
<reference evidence="3 4" key="1">
    <citation type="submission" date="2020-02" db="EMBL/GenBank/DDBJ databases">
        <title>Whole-genome analyses of novel actinobacteria.</title>
        <authorList>
            <person name="Sahin N."/>
            <person name="Gencbay T."/>
        </authorList>
    </citation>
    <scope>NUCLEOTIDE SEQUENCE [LARGE SCALE GENOMIC DNA]</scope>
    <source>
        <strain evidence="3 4">HC44</strain>
    </source>
</reference>
<dbReference type="SMART" id="SM00458">
    <property type="entry name" value="RICIN"/>
    <property type="match status" value="1"/>
</dbReference>
<dbReference type="PROSITE" id="PS50231">
    <property type="entry name" value="RICIN_B_LECTIN"/>
    <property type="match status" value="1"/>
</dbReference>
<name>A0A6G4VCX1_9ACTN</name>
<dbReference type="RefSeq" id="WP_165264211.1">
    <property type="nucleotide sequence ID" value="NZ_JAAKZY010000116.1"/>
</dbReference>
<dbReference type="EMBL" id="JAAKZY010000116">
    <property type="protein sequence ID" value="NGO11811.1"/>
    <property type="molecule type" value="Genomic_DNA"/>
</dbReference>
<dbReference type="InterPro" id="IPR035992">
    <property type="entry name" value="Ricin_B-like_lectins"/>
</dbReference>